<evidence type="ECO:0000256" key="8">
    <source>
        <dbReference type="ARBA" id="ARBA00023136"/>
    </source>
</evidence>
<dbReference type="PANTHER" id="PTHR42982:SF1">
    <property type="entry name" value="SEC-INDEPENDENT PROTEIN TRANSLOCASE PROTEIN TATA"/>
    <property type="match status" value="1"/>
</dbReference>
<comment type="caution">
    <text evidence="10">The sequence shown here is derived from an EMBL/GenBank/DDBJ whole genome shotgun (WGS) entry which is preliminary data.</text>
</comment>
<evidence type="ECO:0000313" key="10">
    <source>
        <dbReference type="EMBL" id="KPL85611.1"/>
    </source>
</evidence>
<protein>
    <recommendedName>
        <fullName evidence="9">Sec-independent protein translocase protein TatA</fullName>
    </recommendedName>
</protein>
<dbReference type="RefSeq" id="WP_054535939.1">
    <property type="nucleotide sequence ID" value="NZ_LGKP01000025.1"/>
</dbReference>
<keyword evidence="5 9" id="KW-0653">Protein transport</keyword>
<evidence type="ECO:0000256" key="4">
    <source>
        <dbReference type="ARBA" id="ARBA00022692"/>
    </source>
</evidence>
<dbReference type="InterPro" id="IPR003369">
    <property type="entry name" value="TatA/B/E"/>
</dbReference>
<dbReference type="HAMAP" id="MF_00236">
    <property type="entry name" value="TatA_E"/>
    <property type="match status" value="1"/>
</dbReference>
<keyword evidence="2 9" id="KW-0813">Transport</keyword>
<keyword evidence="6 9" id="KW-1133">Transmembrane helix</keyword>
<dbReference type="Pfam" id="PF02416">
    <property type="entry name" value="TatA_B_E"/>
    <property type="match status" value="1"/>
</dbReference>
<evidence type="ECO:0000256" key="9">
    <source>
        <dbReference type="HAMAP-Rule" id="MF_00236"/>
    </source>
</evidence>
<comment type="subcellular location">
    <subcellularLocation>
        <location evidence="1 9">Cell membrane</location>
        <topology evidence="1 9">Single-pass membrane protein</topology>
    </subcellularLocation>
</comment>
<dbReference type="EMBL" id="LGKP01000025">
    <property type="protein sequence ID" value="KPL85611.1"/>
    <property type="molecule type" value="Genomic_DNA"/>
</dbReference>
<organism evidence="10 11">
    <name type="scientific">Herpetosiphon geysericola</name>
    <dbReference type="NCBI Taxonomy" id="70996"/>
    <lineage>
        <taxon>Bacteria</taxon>
        <taxon>Bacillati</taxon>
        <taxon>Chloroflexota</taxon>
        <taxon>Chloroflexia</taxon>
        <taxon>Herpetosiphonales</taxon>
        <taxon>Herpetosiphonaceae</taxon>
        <taxon>Herpetosiphon</taxon>
    </lineage>
</organism>
<comment type="function">
    <text evidence="9">Part of the twin-arginine translocation (Tat) system that transports large folded proteins containing a characteristic twin-arginine motif in their signal peptide across membranes. TatA could form the protein-conducting channel of the Tat system.</text>
</comment>
<evidence type="ECO:0000256" key="2">
    <source>
        <dbReference type="ARBA" id="ARBA00022448"/>
    </source>
</evidence>
<dbReference type="AlphaFoldDB" id="A0A0P6Y917"/>
<evidence type="ECO:0000256" key="1">
    <source>
        <dbReference type="ARBA" id="ARBA00004162"/>
    </source>
</evidence>
<keyword evidence="4 9" id="KW-0812">Transmembrane</keyword>
<dbReference type="STRING" id="70996.SE18_18590"/>
<sequence length="59" mass="6181">MGLGVPELLIILAIVIVLFGASRIGDLGSSLGRGIREFRRGVRDDDAPAASDASKNESK</sequence>
<name>A0A0P6Y917_9CHLR</name>
<dbReference type="Gene3D" id="1.20.5.3310">
    <property type="match status" value="1"/>
</dbReference>
<keyword evidence="11" id="KW-1185">Reference proteome</keyword>
<proteinExistence type="inferred from homology"/>
<dbReference type="Proteomes" id="UP000050277">
    <property type="component" value="Unassembled WGS sequence"/>
</dbReference>
<keyword evidence="3 9" id="KW-1003">Cell membrane</keyword>
<evidence type="ECO:0000256" key="3">
    <source>
        <dbReference type="ARBA" id="ARBA00022475"/>
    </source>
</evidence>
<gene>
    <name evidence="9" type="primary">tatA</name>
    <name evidence="10" type="ORF">SE18_18590</name>
</gene>
<evidence type="ECO:0000256" key="7">
    <source>
        <dbReference type="ARBA" id="ARBA00023010"/>
    </source>
</evidence>
<comment type="similarity">
    <text evidence="9">Belongs to the TatA/E family.</text>
</comment>
<dbReference type="GO" id="GO:0043953">
    <property type="term" value="P:protein transport by the Tat complex"/>
    <property type="evidence" value="ECO:0007669"/>
    <property type="project" value="UniProtKB-UniRule"/>
</dbReference>
<dbReference type="PANTHER" id="PTHR42982">
    <property type="entry name" value="SEC-INDEPENDENT PROTEIN TRANSLOCASE PROTEIN TATA"/>
    <property type="match status" value="1"/>
</dbReference>
<keyword evidence="8 9" id="KW-0472">Membrane</keyword>
<keyword evidence="7 9" id="KW-0811">Translocation</keyword>
<dbReference type="GO" id="GO:0008320">
    <property type="term" value="F:protein transmembrane transporter activity"/>
    <property type="evidence" value="ECO:0007669"/>
    <property type="project" value="UniProtKB-UniRule"/>
</dbReference>
<evidence type="ECO:0000256" key="6">
    <source>
        <dbReference type="ARBA" id="ARBA00022989"/>
    </source>
</evidence>
<evidence type="ECO:0000313" key="11">
    <source>
        <dbReference type="Proteomes" id="UP000050277"/>
    </source>
</evidence>
<reference evidence="10 11" key="1">
    <citation type="submission" date="2015-07" db="EMBL/GenBank/DDBJ databases">
        <title>Whole genome sequence of Herpetosiphon geysericola DSM 7119.</title>
        <authorList>
            <person name="Hemp J."/>
            <person name="Ward L.M."/>
            <person name="Pace L.A."/>
            <person name="Fischer W.W."/>
        </authorList>
    </citation>
    <scope>NUCLEOTIDE SEQUENCE [LARGE SCALE GENOMIC DNA]</scope>
    <source>
        <strain evidence="10 11">DSM 7119</strain>
    </source>
</reference>
<dbReference type="NCBIfam" id="TIGR01411">
    <property type="entry name" value="tatAE"/>
    <property type="match status" value="1"/>
</dbReference>
<comment type="subunit">
    <text evidence="9">Forms a complex with TatC.</text>
</comment>
<evidence type="ECO:0000256" key="5">
    <source>
        <dbReference type="ARBA" id="ARBA00022927"/>
    </source>
</evidence>
<accession>A0A0P6Y917</accession>
<dbReference type="InterPro" id="IPR006312">
    <property type="entry name" value="TatA/E"/>
</dbReference>
<dbReference type="GO" id="GO:0033281">
    <property type="term" value="C:TAT protein transport complex"/>
    <property type="evidence" value="ECO:0007669"/>
    <property type="project" value="UniProtKB-UniRule"/>
</dbReference>